<comment type="caution">
    <text evidence="15">The sequence shown here is derived from an EMBL/GenBank/DDBJ whole genome shotgun (WGS) entry which is preliminary data.</text>
</comment>
<evidence type="ECO:0000256" key="8">
    <source>
        <dbReference type="ARBA" id="ARBA00023098"/>
    </source>
</evidence>
<evidence type="ECO:0000256" key="13">
    <source>
        <dbReference type="SAM" id="MobiDB-lite"/>
    </source>
</evidence>
<dbReference type="EMBL" id="JALJOR010000015">
    <property type="protein sequence ID" value="KAK9805607.1"/>
    <property type="molecule type" value="Genomic_DNA"/>
</dbReference>
<keyword evidence="10" id="KW-0594">Phospholipid biosynthesis</keyword>
<evidence type="ECO:0000313" key="16">
    <source>
        <dbReference type="Proteomes" id="UP001489004"/>
    </source>
</evidence>
<evidence type="ECO:0000256" key="14">
    <source>
        <dbReference type="SAM" id="Phobius"/>
    </source>
</evidence>
<proteinExistence type="inferred from homology"/>
<comment type="similarity">
    <text evidence="2">Belongs to the GPC1 family.</text>
</comment>
<feature type="region of interest" description="Disordered" evidence="13">
    <location>
        <begin position="1"/>
        <end position="20"/>
    </location>
</feature>
<comment type="subcellular location">
    <subcellularLocation>
        <location evidence="1">Membrane</location>
        <topology evidence="1">Multi-pass membrane protein</topology>
    </subcellularLocation>
</comment>
<evidence type="ECO:0000256" key="11">
    <source>
        <dbReference type="ARBA" id="ARBA00023264"/>
    </source>
</evidence>
<organism evidence="15 16">
    <name type="scientific">[Myrmecia] bisecta</name>
    <dbReference type="NCBI Taxonomy" id="41462"/>
    <lineage>
        <taxon>Eukaryota</taxon>
        <taxon>Viridiplantae</taxon>
        <taxon>Chlorophyta</taxon>
        <taxon>core chlorophytes</taxon>
        <taxon>Trebouxiophyceae</taxon>
        <taxon>Trebouxiales</taxon>
        <taxon>Trebouxiaceae</taxon>
        <taxon>Myrmecia</taxon>
    </lineage>
</organism>
<evidence type="ECO:0000256" key="2">
    <source>
        <dbReference type="ARBA" id="ARBA00006675"/>
    </source>
</evidence>
<evidence type="ECO:0000256" key="5">
    <source>
        <dbReference type="ARBA" id="ARBA00022679"/>
    </source>
</evidence>
<evidence type="ECO:0000256" key="7">
    <source>
        <dbReference type="ARBA" id="ARBA00022989"/>
    </source>
</evidence>
<dbReference type="PANTHER" id="PTHR31201:SF1">
    <property type="entry name" value="GLYCEROPHOSPHOCHOLINE ACYLTRANSFERASE 1"/>
    <property type="match status" value="1"/>
</dbReference>
<evidence type="ECO:0000256" key="4">
    <source>
        <dbReference type="ARBA" id="ARBA00022516"/>
    </source>
</evidence>
<evidence type="ECO:0000256" key="9">
    <source>
        <dbReference type="ARBA" id="ARBA00023136"/>
    </source>
</evidence>
<keyword evidence="5" id="KW-0808">Transferase</keyword>
<feature type="transmembrane region" description="Helical" evidence="14">
    <location>
        <begin position="148"/>
        <end position="167"/>
    </location>
</feature>
<dbReference type="Proteomes" id="UP001489004">
    <property type="component" value="Unassembled WGS sequence"/>
</dbReference>
<keyword evidence="6 14" id="KW-0812">Transmembrane</keyword>
<reference evidence="15 16" key="1">
    <citation type="journal article" date="2024" name="Nat. Commun.">
        <title>Phylogenomics reveals the evolutionary origins of lichenization in chlorophyte algae.</title>
        <authorList>
            <person name="Puginier C."/>
            <person name="Libourel C."/>
            <person name="Otte J."/>
            <person name="Skaloud P."/>
            <person name="Haon M."/>
            <person name="Grisel S."/>
            <person name="Petersen M."/>
            <person name="Berrin J.G."/>
            <person name="Delaux P.M."/>
            <person name="Dal Grande F."/>
            <person name="Keller J."/>
        </authorList>
    </citation>
    <scope>NUCLEOTIDE SEQUENCE [LARGE SCALE GENOMIC DNA]</scope>
    <source>
        <strain evidence="15 16">SAG 2043</strain>
    </source>
</reference>
<dbReference type="GO" id="GO:0016020">
    <property type="term" value="C:membrane"/>
    <property type="evidence" value="ECO:0007669"/>
    <property type="project" value="UniProtKB-SubCell"/>
</dbReference>
<accession>A0AAW1P9S4</accession>
<feature type="transmembrane region" description="Helical" evidence="14">
    <location>
        <begin position="244"/>
        <end position="266"/>
    </location>
</feature>
<dbReference type="AlphaFoldDB" id="A0AAW1P9S4"/>
<sequence>MAGSSTEPQANGSAALAEQEFEHETPGFVETLAELGDFRLGEAFEGQPEHADRLDDYDEMDVGDMGTYNVKDLTLFRAHLREVLAKQITPGKILLRDKVAFVLGTVLATLSAYWLGCSPTTFYRAYTIEAVILFTLRFIIYRAKKWHYYMMDFCYVANVLLLVHIWFYPHLAWLHKVTFAFASGPLAWSVVAFRNSLVFHSLDKITSLFLHWVPACLVWTARWHPDLVELNSKSHAAREEWLNASLWQLVAVPLAPYLTWAVLYYAKIFIVSSNKIKARGYETLYNYSTSNPRSAITRVVHSVSQPLQPVVYMVLHITYTALTFALCKVWWNSYWAHTTFLLIILMWSAWNGASYYFEVFAHRYVAALGLPDKRHKPAPHQDPLATGKKAE</sequence>
<protein>
    <recommendedName>
        <fullName evidence="3">Glycerophosphocholine acyltransferase 1</fullName>
    </recommendedName>
</protein>
<evidence type="ECO:0000256" key="12">
    <source>
        <dbReference type="ARBA" id="ARBA00023315"/>
    </source>
</evidence>
<dbReference type="GO" id="GO:0006656">
    <property type="term" value="P:phosphatidylcholine biosynthetic process"/>
    <property type="evidence" value="ECO:0007669"/>
    <property type="project" value="TreeGrafter"/>
</dbReference>
<dbReference type="InterPro" id="IPR021261">
    <property type="entry name" value="GPCAT"/>
</dbReference>
<evidence type="ECO:0000313" key="15">
    <source>
        <dbReference type="EMBL" id="KAK9805607.1"/>
    </source>
</evidence>
<feature type="compositionally biased region" description="Polar residues" evidence="13">
    <location>
        <begin position="1"/>
        <end position="12"/>
    </location>
</feature>
<evidence type="ECO:0000256" key="6">
    <source>
        <dbReference type="ARBA" id="ARBA00022692"/>
    </source>
</evidence>
<keyword evidence="11" id="KW-1208">Phospholipid metabolism</keyword>
<keyword evidence="4" id="KW-0444">Lipid biosynthesis</keyword>
<dbReference type="Pfam" id="PF10998">
    <property type="entry name" value="DUF2838"/>
    <property type="match status" value="1"/>
</dbReference>
<evidence type="ECO:0000256" key="3">
    <source>
        <dbReference type="ARBA" id="ARBA00019082"/>
    </source>
</evidence>
<keyword evidence="8" id="KW-0443">Lipid metabolism</keyword>
<keyword evidence="16" id="KW-1185">Reference proteome</keyword>
<feature type="transmembrane region" description="Helical" evidence="14">
    <location>
        <begin position="122"/>
        <end position="141"/>
    </location>
</feature>
<dbReference type="GO" id="GO:0016746">
    <property type="term" value="F:acyltransferase activity"/>
    <property type="evidence" value="ECO:0007669"/>
    <property type="project" value="UniProtKB-KW"/>
</dbReference>
<keyword evidence="9 14" id="KW-0472">Membrane</keyword>
<keyword evidence="12" id="KW-0012">Acyltransferase</keyword>
<dbReference type="PANTHER" id="PTHR31201">
    <property type="entry name" value="OS01G0585100 PROTEIN"/>
    <property type="match status" value="1"/>
</dbReference>
<feature type="transmembrane region" description="Helical" evidence="14">
    <location>
        <begin position="99"/>
        <end position="116"/>
    </location>
</feature>
<feature type="transmembrane region" description="Helical" evidence="14">
    <location>
        <begin position="310"/>
        <end position="331"/>
    </location>
</feature>
<name>A0AAW1P9S4_9CHLO</name>
<evidence type="ECO:0000256" key="10">
    <source>
        <dbReference type="ARBA" id="ARBA00023209"/>
    </source>
</evidence>
<evidence type="ECO:0000256" key="1">
    <source>
        <dbReference type="ARBA" id="ARBA00004141"/>
    </source>
</evidence>
<gene>
    <name evidence="15" type="ORF">WJX72_007502</name>
</gene>
<keyword evidence="7 14" id="KW-1133">Transmembrane helix</keyword>
<feature type="transmembrane region" description="Helical" evidence="14">
    <location>
        <begin position="337"/>
        <end position="357"/>
    </location>
</feature>